<dbReference type="AlphaFoldDB" id="A0A6J5VSK0"/>
<proteinExistence type="predicted"/>
<accession>A0A6J5VSK0</accession>
<gene>
    <name evidence="1" type="ORF">CURHAP_LOCUS50719</name>
</gene>
<organism evidence="1 2">
    <name type="scientific">Prunus armeniaca</name>
    <name type="common">Apricot</name>
    <name type="synonym">Armeniaca vulgaris</name>
    <dbReference type="NCBI Taxonomy" id="36596"/>
    <lineage>
        <taxon>Eukaryota</taxon>
        <taxon>Viridiplantae</taxon>
        <taxon>Streptophyta</taxon>
        <taxon>Embryophyta</taxon>
        <taxon>Tracheophyta</taxon>
        <taxon>Spermatophyta</taxon>
        <taxon>Magnoliopsida</taxon>
        <taxon>eudicotyledons</taxon>
        <taxon>Gunneridae</taxon>
        <taxon>Pentapetalae</taxon>
        <taxon>rosids</taxon>
        <taxon>fabids</taxon>
        <taxon>Rosales</taxon>
        <taxon>Rosaceae</taxon>
        <taxon>Amygdaloideae</taxon>
        <taxon>Amygdaleae</taxon>
        <taxon>Prunus</taxon>
    </lineage>
</organism>
<protein>
    <submittedName>
        <fullName evidence="1">Uncharacterized protein</fullName>
    </submittedName>
</protein>
<dbReference type="Proteomes" id="UP000507222">
    <property type="component" value="Unassembled WGS sequence"/>
</dbReference>
<evidence type="ECO:0000313" key="1">
    <source>
        <dbReference type="EMBL" id="CAB4290627.1"/>
    </source>
</evidence>
<dbReference type="EMBL" id="CAEKDK010000008">
    <property type="protein sequence ID" value="CAB4290627.1"/>
    <property type="molecule type" value="Genomic_DNA"/>
</dbReference>
<evidence type="ECO:0000313" key="2">
    <source>
        <dbReference type="Proteomes" id="UP000507222"/>
    </source>
</evidence>
<reference evidence="1 2" key="1">
    <citation type="submission" date="2020-05" db="EMBL/GenBank/DDBJ databases">
        <authorList>
            <person name="Campoy J."/>
            <person name="Schneeberger K."/>
            <person name="Spophaly S."/>
        </authorList>
    </citation>
    <scope>NUCLEOTIDE SEQUENCE [LARGE SCALE GENOMIC DNA]</scope>
    <source>
        <strain evidence="1">PruArmRojPasFocal</strain>
    </source>
</reference>
<sequence length="134" mass="15151">MRIVKVGVALNKDSEEEGLALNEDSEEEDAALNEDIGPVTDANGAFTFQNRPLNNNKEGRHFTEDHGPACRVEDWVSSDDDGPLNNEGNSAIYVRLMWKRGMKTMKKKTRKITLIFVDSSYEQSENECDLLKRT</sequence>
<name>A0A6J5VSK0_PRUAR</name>